<dbReference type="Proteomes" id="UP000800036">
    <property type="component" value="Unassembled WGS sequence"/>
</dbReference>
<dbReference type="AlphaFoldDB" id="A0A6A5UUX3"/>
<accession>A0A6A5UUX3</accession>
<protein>
    <submittedName>
        <fullName evidence="2">Uncharacterized protein</fullName>
    </submittedName>
</protein>
<gene>
    <name evidence="2" type="ORF">BU23DRAFT_602651</name>
</gene>
<evidence type="ECO:0000313" key="3">
    <source>
        <dbReference type="Proteomes" id="UP000800036"/>
    </source>
</evidence>
<reference evidence="2" key="1">
    <citation type="journal article" date="2020" name="Stud. Mycol.">
        <title>101 Dothideomycetes genomes: a test case for predicting lifestyles and emergence of pathogens.</title>
        <authorList>
            <person name="Haridas S."/>
            <person name="Albert R."/>
            <person name="Binder M."/>
            <person name="Bloem J."/>
            <person name="Labutti K."/>
            <person name="Salamov A."/>
            <person name="Andreopoulos B."/>
            <person name="Baker S."/>
            <person name="Barry K."/>
            <person name="Bills G."/>
            <person name="Bluhm B."/>
            <person name="Cannon C."/>
            <person name="Castanera R."/>
            <person name="Culley D."/>
            <person name="Daum C."/>
            <person name="Ezra D."/>
            <person name="Gonzalez J."/>
            <person name="Henrissat B."/>
            <person name="Kuo A."/>
            <person name="Liang C."/>
            <person name="Lipzen A."/>
            <person name="Lutzoni F."/>
            <person name="Magnuson J."/>
            <person name="Mondo S."/>
            <person name="Nolan M."/>
            <person name="Ohm R."/>
            <person name="Pangilinan J."/>
            <person name="Park H.-J."/>
            <person name="Ramirez L."/>
            <person name="Alfaro M."/>
            <person name="Sun H."/>
            <person name="Tritt A."/>
            <person name="Yoshinaga Y."/>
            <person name="Zwiers L.-H."/>
            <person name="Turgeon B."/>
            <person name="Goodwin S."/>
            <person name="Spatafora J."/>
            <person name="Crous P."/>
            <person name="Grigoriev I."/>
        </authorList>
    </citation>
    <scope>NUCLEOTIDE SEQUENCE</scope>
    <source>
        <strain evidence="2">CBS 107.79</strain>
    </source>
</reference>
<name>A0A6A5UUX3_9PLEO</name>
<feature type="chain" id="PRO_5025670985" evidence="1">
    <location>
        <begin position="22"/>
        <end position="158"/>
    </location>
</feature>
<keyword evidence="3" id="KW-1185">Reference proteome</keyword>
<evidence type="ECO:0000313" key="2">
    <source>
        <dbReference type="EMBL" id="KAF1967749.1"/>
    </source>
</evidence>
<organism evidence="2 3">
    <name type="scientific">Bimuria novae-zelandiae CBS 107.79</name>
    <dbReference type="NCBI Taxonomy" id="1447943"/>
    <lineage>
        <taxon>Eukaryota</taxon>
        <taxon>Fungi</taxon>
        <taxon>Dikarya</taxon>
        <taxon>Ascomycota</taxon>
        <taxon>Pezizomycotina</taxon>
        <taxon>Dothideomycetes</taxon>
        <taxon>Pleosporomycetidae</taxon>
        <taxon>Pleosporales</taxon>
        <taxon>Massarineae</taxon>
        <taxon>Didymosphaeriaceae</taxon>
        <taxon>Bimuria</taxon>
    </lineage>
</organism>
<dbReference type="OrthoDB" id="3780398at2759"/>
<sequence length="158" mass="16660">MRLTSILSILAFGFAVGEVAAEDCFANSNATCRQSGYTLFADKNVALTAITKACEAIKCTPGTKPNPDTVFDKVSGYTATLRLGNKCAGIDVWSTEACVALFQSVLGGQCKTNESLPYPEYPPKPWPPVDPVTFPLATISSSCGESEYGSALGFNIDG</sequence>
<keyword evidence="1" id="KW-0732">Signal</keyword>
<feature type="signal peptide" evidence="1">
    <location>
        <begin position="1"/>
        <end position="21"/>
    </location>
</feature>
<proteinExistence type="predicted"/>
<dbReference type="EMBL" id="ML976728">
    <property type="protein sequence ID" value="KAF1967749.1"/>
    <property type="molecule type" value="Genomic_DNA"/>
</dbReference>
<evidence type="ECO:0000256" key="1">
    <source>
        <dbReference type="SAM" id="SignalP"/>
    </source>
</evidence>